<feature type="compositionally biased region" description="Low complexity" evidence="1">
    <location>
        <begin position="69"/>
        <end position="81"/>
    </location>
</feature>
<feature type="region of interest" description="Disordered" evidence="1">
    <location>
        <begin position="29"/>
        <end position="101"/>
    </location>
</feature>
<organism evidence="2 3">
    <name type="scientific">Pandoravirus japonicus</name>
    <dbReference type="NCBI Taxonomy" id="2823154"/>
    <lineage>
        <taxon>Viruses</taxon>
        <taxon>Pandoravirus</taxon>
    </lineage>
</organism>
<evidence type="ECO:0000313" key="2">
    <source>
        <dbReference type="EMBL" id="BCU03408.1"/>
    </source>
</evidence>
<accession>A0A811BNH7</accession>
<dbReference type="EMBL" id="LC625835">
    <property type="protein sequence ID" value="BCU03408.1"/>
    <property type="molecule type" value="Genomic_DNA"/>
</dbReference>
<evidence type="ECO:0000313" key="3">
    <source>
        <dbReference type="Proteomes" id="UP001253637"/>
    </source>
</evidence>
<protein>
    <recommendedName>
        <fullName evidence="4">F-box incomplete domain containing protein</fullName>
    </recommendedName>
</protein>
<evidence type="ECO:0008006" key="4">
    <source>
        <dbReference type="Google" id="ProtNLM"/>
    </source>
</evidence>
<feature type="compositionally biased region" description="Basic and acidic residues" evidence="1">
    <location>
        <begin position="38"/>
        <end position="50"/>
    </location>
</feature>
<reference evidence="2" key="1">
    <citation type="submission" date="2021-04" db="EMBL/GenBank/DDBJ databases">
        <title>Draft Genome Sequence of Pandoravirus japonicus, Isolated from the Sabaishi River of Niigata, Japan.</title>
        <authorList>
            <person name="Hosokawa N."/>
            <person name="Takahashi H."/>
            <person name="Aoki K."/>
            <person name="Takemura M."/>
        </authorList>
    </citation>
    <scope>NUCLEOTIDE SEQUENCE</scope>
</reference>
<name>A0A811BNH7_9VIRU</name>
<proteinExistence type="predicted"/>
<sequence>MAGWSGTIGAYPQALGPANGLGQVCAWSGGGVWTRPNMGEKRRDQTDKRGPLPPMTHKRGQRERETLRSTLPTSGSSTGSGNDDRQRQSTETDGERGESSGLASLPIELVGAIVNGRDRHGRAFMDPRWRCMARMACRLLRRAVEQPAPWDDDTLGDAQVVFRYPMVGAGDLYVDLDMTHARRRRWRRGATVCASVVAEWLRTIPAQLTRDDMDALAQRMVSHWGASHAAAHLVLLAADRPETVAYALDPTISAPFAPMPAVPHYPSAQIVPYDPMWRPDGQMLLYAMTDVAVRRCACATVLAVLAAVDAAPWLHYVYPKDDDDGDDYDDSDSDDEYNNGPASNMRRGLCRTLFSASVLGFDRHDVAVALGREHTFYDTDEMLFYGAARFMRSHVRSGRDGALPTRPLLPKTANWVWGNYVTCDMGTTPSAVYALAEVPAEAIDSAHGVAILLAAIRADCVDVAVWALRALGHARVTADALLGATGLTATGLVEHAVCPRSRGTALRRSRAGIGRHAGTTRSAAWLCDVLAYAPTRDDLRKLAAACVMHTNGAPSCCVARAIFLLERWPLELWETQSGVPLVRDAFVSCATGRPFGRDAIDLIDAIEAWSDAVGVDHETMRDELGLFCSMACRGASSACVKSTTSALCGRAWTQPCTSVCYGTCRAALDPTAPFCNGRTRSDADRIVAWCLPNFSARRWPV</sequence>
<evidence type="ECO:0000256" key="1">
    <source>
        <dbReference type="SAM" id="MobiDB-lite"/>
    </source>
</evidence>
<feature type="compositionally biased region" description="Basic and acidic residues" evidence="1">
    <location>
        <begin position="82"/>
        <end position="98"/>
    </location>
</feature>
<dbReference type="Proteomes" id="UP001253637">
    <property type="component" value="Segment"/>
</dbReference>